<organism evidence="1 2">
    <name type="scientific">Glutinoglossum americanum</name>
    <dbReference type="NCBI Taxonomy" id="1670608"/>
    <lineage>
        <taxon>Eukaryota</taxon>
        <taxon>Fungi</taxon>
        <taxon>Dikarya</taxon>
        <taxon>Ascomycota</taxon>
        <taxon>Pezizomycotina</taxon>
        <taxon>Geoglossomycetes</taxon>
        <taxon>Geoglossales</taxon>
        <taxon>Geoglossaceae</taxon>
        <taxon>Glutinoglossum</taxon>
    </lineage>
</organism>
<name>A0A9P8HX88_9PEZI</name>
<protein>
    <submittedName>
        <fullName evidence="1">Uncharacterized protein</fullName>
    </submittedName>
</protein>
<proteinExistence type="predicted"/>
<dbReference type="OrthoDB" id="427924at2759"/>
<keyword evidence="2" id="KW-1185">Reference proteome</keyword>
<dbReference type="EMBL" id="JAGHQL010000231">
    <property type="protein sequence ID" value="KAH0536138.1"/>
    <property type="molecule type" value="Genomic_DNA"/>
</dbReference>
<evidence type="ECO:0000313" key="1">
    <source>
        <dbReference type="EMBL" id="KAH0536138.1"/>
    </source>
</evidence>
<sequence length="63" mass="7102">MQAPGVSTIVPNSLTDDTIRMLHNEDFGQLRMTSSGACMRGQRRYLGLPTHDNTVHKLRVDDF</sequence>
<dbReference type="AlphaFoldDB" id="A0A9P8HX88"/>
<dbReference type="Proteomes" id="UP000698800">
    <property type="component" value="Unassembled WGS sequence"/>
</dbReference>
<gene>
    <name evidence="1" type="ORF">FGG08_006960</name>
</gene>
<evidence type="ECO:0000313" key="2">
    <source>
        <dbReference type="Proteomes" id="UP000698800"/>
    </source>
</evidence>
<comment type="caution">
    <text evidence="1">The sequence shown here is derived from an EMBL/GenBank/DDBJ whole genome shotgun (WGS) entry which is preliminary data.</text>
</comment>
<accession>A0A9P8HX88</accession>
<reference evidence="1" key="1">
    <citation type="submission" date="2021-03" db="EMBL/GenBank/DDBJ databases">
        <title>Comparative genomics and phylogenomic investigation of the class Geoglossomycetes provide insights into ecological specialization and systematics.</title>
        <authorList>
            <person name="Melie T."/>
            <person name="Pirro S."/>
            <person name="Miller A.N."/>
            <person name="Quandt A."/>
        </authorList>
    </citation>
    <scope>NUCLEOTIDE SEQUENCE</scope>
    <source>
        <strain evidence="1">GBOQ0MN5Z8</strain>
    </source>
</reference>